<dbReference type="InParanoid" id="A0A369K7H3"/>
<gene>
    <name evidence="3" type="ORF">Hypma_015566</name>
</gene>
<protein>
    <recommendedName>
        <fullName evidence="2">T6SS Phospholipase effector Tle1-like catalytic domain-containing protein</fullName>
    </recommendedName>
</protein>
<evidence type="ECO:0000313" key="3">
    <source>
        <dbReference type="EMBL" id="RDB28797.1"/>
    </source>
</evidence>
<dbReference type="Pfam" id="PF09994">
    <property type="entry name" value="T6SS_Tle1-like_cat"/>
    <property type="match status" value="1"/>
</dbReference>
<evidence type="ECO:0000256" key="1">
    <source>
        <dbReference type="SAM" id="MobiDB-lite"/>
    </source>
</evidence>
<feature type="domain" description="T6SS Phospholipase effector Tle1-like catalytic" evidence="2">
    <location>
        <begin position="38"/>
        <end position="320"/>
    </location>
</feature>
<dbReference type="OrthoDB" id="3057168at2759"/>
<proteinExistence type="predicted"/>
<feature type="region of interest" description="Disordered" evidence="1">
    <location>
        <begin position="1"/>
        <end position="31"/>
    </location>
</feature>
<dbReference type="InterPro" id="IPR029058">
    <property type="entry name" value="AB_hydrolase_fold"/>
</dbReference>
<reference evidence="3" key="1">
    <citation type="submission" date="2018-04" db="EMBL/GenBank/DDBJ databases">
        <title>Whole genome sequencing of Hypsizygus marmoreus.</title>
        <authorList>
            <person name="Choi I.-G."/>
            <person name="Min B."/>
            <person name="Kim J.-G."/>
            <person name="Kim S."/>
            <person name="Oh Y.-L."/>
            <person name="Kong W.-S."/>
            <person name="Park H."/>
            <person name="Jeong J."/>
            <person name="Song E.-S."/>
        </authorList>
    </citation>
    <scope>NUCLEOTIDE SEQUENCE [LARGE SCALE GENOMIC DNA]</scope>
    <source>
        <strain evidence="3">51987-8</strain>
    </source>
</reference>
<keyword evidence="4" id="KW-1185">Reference proteome</keyword>
<evidence type="ECO:0000259" key="2">
    <source>
        <dbReference type="Pfam" id="PF09994"/>
    </source>
</evidence>
<sequence length="441" mass="49479">MPSILFKPDTPSPQRSPRRLPTDPLHEHSSEMSIRTYKRIVVCCDGTWQDGVANQERSSYTNILRLARTINHEDGRLKPAIPQVVFYQSGIGSDKNFYSRYVEGTTGGSLGDKVEEAYAFIAHNYHPGDEIFLFGFSRGAYTARMVAMFIGEIGVLDRRDMDHFAGIFLSYQRLGKCSDPQEIKTLKQKLAPWTRHDSHGKLRADSNQTSFRVKCVGVFDTVGSFGLPEELGFGWEPEVQTMFGFPDKILGEHVERAYQALALNETRKDFNCAKFEQTEAGRRKKQVLKQCWFTGSHTDIGGGYPQHDLSDMSLTWMAAQIEDMLSLDVKYLSSLYQPCAPWGKLAPHDPSTGVFLLARNVKRPLPAPNEITRETIHSSVLEQDKLDPDLVATVKKYPELVAPLNPLEQELRLNWPFGLPTLKNGAKAAAVSTPALLKASQ</sequence>
<name>A0A369K7H3_HYPMA</name>
<dbReference type="EMBL" id="LUEZ02000010">
    <property type="protein sequence ID" value="RDB28797.1"/>
    <property type="molecule type" value="Genomic_DNA"/>
</dbReference>
<comment type="caution">
    <text evidence="3">The sequence shown here is derived from an EMBL/GenBank/DDBJ whole genome shotgun (WGS) entry which is preliminary data.</text>
</comment>
<dbReference type="InterPro" id="IPR018712">
    <property type="entry name" value="Tle1-like_cat"/>
</dbReference>
<evidence type="ECO:0000313" key="4">
    <source>
        <dbReference type="Proteomes" id="UP000076154"/>
    </source>
</evidence>
<feature type="compositionally biased region" description="Basic and acidic residues" evidence="1">
    <location>
        <begin position="20"/>
        <end position="30"/>
    </location>
</feature>
<dbReference type="STRING" id="39966.A0A369K7H3"/>
<accession>A0A369K7H3</accession>
<dbReference type="PANTHER" id="PTHR33840">
    <property type="match status" value="1"/>
</dbReference>
<organism evidence="3 4">
    <name type="scientific">Hypsizygus marmoreus</name>
    <name type="common">White beech mushroom</name>
    <name type="synonym">Agaricus marmoreus</name>
    <dbReference type="NCBI Taxonomy" id="39966"/>
    <lineage>
        <taxon>Eukaryota</taxon>
        <taxon>Fungi</taxon>
        <taxon>Dikarya</taxon>
        <taxon>Basidiomycota</taxon>
        <taxon>Agaricomycotina</taxon>
        <taxon>Agaricomycetes</taxon>
        <taxon>Agaricomycetidae</taxon>
        <taxon>Agaricales</taxon>
        <taxon>Tricholomatineae</taxon>
        <taxon>Lyophyllaceae</taxon>
        <taxon>Hypsizygus</taxon>
    </lineage>
</organism>
<dbReference type="SUPFAM" id="SSF53474">
    <property type="entry name" value="alpha/beta-Hydrolases"/>
    <property type="match status" value="2"/>
</dbReference>
<dbReference type="Proteomes" id="UP000076154">
    <property type="component" value="Unassembled WGS sequence"/>
</dbReference>
<dbReference type="AlphaFoldDB" id="A0A369K7H3"/>
<dbReference type="PANTHER" id="PTHR33840:SF1">
    <property type="entry name" value="TLE1 PHOSPHOLIPASE DOMAIN-CONTAINING PROTEIN"/>
    <property type="match status" value="1"/>
</dbReference>